<evidence type="ECO:0000313" key="2">
    <source>
        <dbReference type="EMBL" id="KAL2065055.1"/>
    </source>
</evidence>
<dbReference type="Proteomes" id="UP001595075">
    <property type="component" value="Unassembled WGS sequence"/>
</dbReference>
<name>A0ABR4C540_9HELO</name>
<sequence>MYLIIGVMREEAQLHNGEKILRQCCSDSSKTNTTIIKCLLTLRTSTPTPRPTPSDPHRKSESISSSFIRPPVSSNRPAGELKDADPSPIISSTIIPLRRTPAQHGSVGHFQPFQHNPINTSNKQQRPSFSLTSPEKLSSFSANQIAGSLRRWFPGFFLQARITTNPSRLSSRAAIANHIKCLRASLLAAHSLPPVAARTTLSRTPSLLVLLCPSDALDFALRCPALPQLDYTGKKKALLSHYNTSHHPDNLTLLPLLPPRTTRHRIAASRPPVIRVTL</sequence>
<organism evidence="2 3">
    <name type="scientific">Oculimacula yallundae</name>
    <dbReference type="NCBI Taxonomy" id="86028"/>
    <lineage>
        <taxon>Eukaryota</taxon>
        <taxon>Fungi</taxon>
        <taxon>Dikarya</taxon>
        <taxon>Ascomycota</taxon>
        <taxon>Pezizomycotina</taxon>
        <taxon>Leotiomycetes</taxon>
        <taxon>Helotiales</taxon>
        <taxon>Ploettnerulaceae</taxon>
        <taxon>Oculimacula</taxon>
    </lineage>
</organism>
<evidence type="ECO:0000256" key="1">
    <source>
        <dbReference type="SAM" id="MobiDB-lite"/>
    </source>
</evidence>
<feature type="compositionally biased region" description="Polar residues" evidence="1">
    <location>
        <begin position="113"/>
        <end position="134"/>
    </location>
</feature>
<evidence type="ECO:0000313" key="3">
    <source>
        <dbReference type="Proteomes" id="UP001595075"/>
    </source>
</evidence>
<comment type="caution">
    <text evidence="2">The sequence shown here is derived from an EMBL/GenBank/DDBJ whole genome shotgun (WGS) entry which is preliminary data.</text>
</comment>
<feature type="region of interest" description="Disordered" evidence="1">
    <location>
        <begin position="102"/>
        <end position="134"/>
    </location>
</feature>
<feature type="compositionally biased region" description="Polar residues" evidence="1">
    <location>
        <begin position="62"/>
        <end position="76"/>
    </location>
</feature>
<proteinExistence type="predicted"/>
<protein>
    <submittedName>
        <fullName evidence="2">Uncharacterized protein</fullName>
    </submittedName>
</protein>
<accession>A0ABR4C540</accession>
<dbReference type="EMBL" id="JAZHXI010000013">
    <property type="protein sequence ID" value="KAL2065055.1"/>
    <property type="molecule type" value="Genomic_DNA"/>
</dbReference>
<feature type="region of interest" description="Disordered" evidence="1">
    <location>
        <begin position="44"/>
        <end position="87"/>
    </location>
</feature>
<reference evidence="2 3" key="1">
    <citation type="journal article" date="2024" name="Commun. Biol.">
        <title>Comparative genomic analysis of thermophilic fungi reveals convergent evolutionary adaptations and gene losses.</title>
        <authorList>
            <person name="Steindorff A.S."/>
            <person name="Aguilar-Pontes M.V."/>
            <person name="Robinson A.J."/>
            <person name="Andreopoulos B."/>
            <person name="LaButti K."/>
            <person name="Kuo A."/>
            <person name="Mondo S."/>
            <person name="Riley R."/>
            <person name="Otillar R."/>
            <person name="Haridas S."/>
            <person name="Lipzen A."/>
            <person name="Grimwood J."/>
            <person name="Schmutz J."/>
            <person name="Clum A."/>
            <person name="Reid I.D."/>
            <person name="Moisan M.C."/>
            <person name="Butler G."/>
            <person name="Nguyen T.T.M."/>
            <person name="Dewar K."/>
            <person name="Conant G."/>
            <person name="Drula E."/>
            <person name="Henrissat B."/>
            <person name="Hansel C."/>
            <person name="Singer S."/>
            <person name="Hutchinson M.I."/>
            <person name="de Vries R.P."/>
            <person name="Natvig D.O."/>
            <person name="Powell A.J."/>
            <person name="Tsang A."/>
            <person name="Grigoriev I.V."/>
        </authorList>
    </citation>
    <scope>NUCLEOTIDE SEQUENCE [LARGE SCALE GENOMIC DNA]</scope>
    <source>
        <strain evidence="2 3">CBS 494.80</strain>
    </source>
</reference>
<keyword evidence="3" id="KW-1185">Reference proteome</keyword>
<gene>
    <name evidence="2" type="ORF">VTL71DRAFT_4195</name>
</gene>